<gene>
    <name evidence="2" type="ordered locus">Desor_3432</name>
</gene>
<keyword evidence="3" id="KW-1185">Reference proteome</keyword>
<evidence type="ECO:0000313" key="2">
    <source>
        <dbReference type="EMBL" id="AET68927.1"/>
    </source>
</evidence>
<feature type="domain" description="Transcription regulator PadR N-terminal" evidence="1">
    <location>
        <begin position="14"/>
        <end position="87"/>
    </location>
</feature>
<evidence type="ECO:0000259" key="1">
    <source>
        <dbReference type="Pfam" id="PF03551"/>
    </source>
</evidence>
<reference evidence="2 3" key="2">
    <citation type="journal article" date="2012" name="J. Bacteriol.">
        <title>Complete genome sequences of Desulfosporosinus orientis DSM765T, Desulfosporosinus youngiae DSM17734T, Desulfosporosinus meridiei DSM13257T, and Desulfosporosinus acidiphilus DSM22704T.</title>
        <authorList>
            <person name="Pester M."/>
            <person name="Brambilla E."/>
            <person name="Alazard D."/>
            <person name="Rattei T."/>
            <person name="Weinmaier T."/>
            <person name="Han J."/>
            <person name="Lucas S."/>
            <person name="Lapidus A."/>
            <person name="Cheng J.F."/>
            <person name="Goodwin L."/>
            <person name="Pitluck S."/>
            <person name="Peters L."/>
            <person name="Ovchinnikova G."/>
            <person name="Teshima H."/>
            <person name="Detter J.C."/>
            <person name="Han C.S."/>
            <person name="Tapia R."/>
            <person name="Land M.L."/>
            <person name="Hauser L."/>
            <person name="Kyrpides N.C."/>
            <person name="Ivanova N.N."/>
            <person name="Pagani I."/>
            <person name="Huntmann M."/>
            <person name="Wei C.L."/>
            <person name="Davenport K.W."/>
            <person name="Daligault H."/>
            <person name="Chain P.S."/>
            <person name="Chen A."/>
            <person name="Mavromatis K."/>
            <person name="Markowitz V."/>
            <person name="Szeto E."/>
            <person name="Mikhailova N."/>
            <person name="Pati A."/>
            <person name="Wagner M."/>
            <person name="Woyke T."/>
            <person name="Ollivier B."/>
            <person name="Klenk H.P."/>
            <person name="Spring S."/>
            <person name="Loy A."/>
        </authorList>
    </citation>
    <scope>NUCLEOTIDE SEQUENCE [LARGE SCALE GENOMIC DNA]</scope>
    <source>
        <strain evidence="3">ATCC 19365 / DSM 765 / NCIMB 8382 / VKM B-1628</strain>
    </source>
</reference>
<dbReference type="Pfam" id="PF03551">
    <property type="entry name" value="PadR"/>
    <property type="match status" value="1"/>
</dbReference>
<dbReference type="PANTHER" id="PTHR33169:SF14">
    <property type="entry name" value="TRANSCRIPTIONAL REGULATOR RV3488"/>
    <property type="match status" value="1"/>
</dbReference>
<accession>G7WFQ4</accession>
<dbReference type="PATRIC" id="fig|768706.3.peg.3459"/>
<dbReference type="InterPro" id="IPR052509">
    <property type="entry name" value="Metal_resp_DNA-bind_regulator"/>
</dbReference>
<protein>
    <submittedName>
        <fullName evidence="2">Putative transcriptional regulator</fullName>
    </submittedName>
</protein>
<dbReference type="InterPro" id="IPR005149">
    <property type="entry name" value="Tscrpt_reg_PadR_N"/>
</dbReference>
<dbReference type="EMBL" id="CP003108">
    <property type="protein sequence ID" value="AET68927.1"/>
    <property type="molecule type" value="Genomic_DNA"/>
</dbReference>
<name>G7WFQ4_DESOD</name>
<dbReference type="AlphaFoldDB" id="G7WFQ4"/>
<dbReference type="InterPro" id="IPR036390">
    <property type="entry name" value="WH_DNA-bd_sf"/>
</dbReference>
<evidence type="ECO:0000313" key="3">
    <source>
        <dbReference type="Proteomes" id="UP000006346"/>
    </source>
</evidence>
<reference evidence="3" key="1">
    <citation type="submission" date="2011-11" db="EMBL/GenBank/DDBJ databases">
        <title>Complete sequence of Desulfosporosinus orientis DSM 765.</title>
        <authorList>
            <person name="Lucas S."/>
            <person name="Han J."/>
            <person name="Lapidus A."/>
            <person name="Cheng J.-F."/>
            <person name="Goodwin L."/>
            <person name="Pitluck S."/>
            <person name="Peters L."/>
            <person name="Ovchinnikova G."/>
            <person name="Teshima H."/>
            <person name="Detter J.C."/>
            <person name="Han C."/>
            <person name="Tapia R."/>
            <person name="Land M."/>
            <person name="Hauser L."/>
            <person name="Kyrpides N."/>
            <person name="Ivanova N."/>
            <person name="Pagani I."/>
            <person name="Pester M."/>
            <person name="Spring S."/>
            <person name="Ollivier B."/>
            <person name="Rattei T."/>
            <person name="Klenk H.-P."/>
            <person name="Wagner M."/>
            <person name="Loy A."/>
            <person name="Woyke T."/>
        </authorList>
    </citation>
    <scope>NUCLEOTIDE SEQUENCE [LARGE SCALE GENOMIC DNA]</scope>
    <source>
        <strain evidence="3">ATCC 19365 / DSM 765 / NCIMB 8382 / VKM B-1628</strain>
    </source>
</reference>
<dbReference type="RefSeq" id="WP_014185735.1">
    <property type="nucleotide sequence ID" value="NC_016584.1"/>
</dbReference>
<sequence length="124" mass="14418">MNRSKKSRHTNAFILLFLQESSSSYGAQILSSLQSDLPYCLTDSPSVYRALQEMEEKGWLKSSWKTPETGPPRKWYEITPQGQSALHDYAIDIAKRKANFDFFLEHYTGLSKHSIFRKEHPDEF</sequence>
<dbReference type="STRING" id="768706.Desor_3432"/>
<proteinExistence type="predicted"/>
<dbReference type="Gene3D" id="1.10.10.10">
    <property type="entry name" value="Winged helix-like DNA-binding domain superfamily/Winged helix DNA-binding domain"/>
    <property type="match status" value="1"/>
</dbReference>
<organism evidence="2 3">
    <name type="scientific">Desulfosporosinus orientis (strain ATCC 19365 / DSM 765 / NCIMB 8382 / VKM B-1628 / Singapore I)</name>
    <name type="common">Desulfotomaculum orientis</name>
    <dbReference type="NCBI Taxonomy" id="768706"/>
    <lineage>
        <taxon>Bacteria</taxon>
        <taxon>Bacillati</taxon>
        <taxon>Bacillota</taxon>
        <taxon>Clostridia</taxon>
        <taxon>Eubacteriales</taxon>
        <taxon>Desulfitobacteriaceae</taxon>
        <taxon>Desulfosporosinus</taxon>
    </lineage>
</organism>
<dbReference type="SUPFAM" id="SSF46785">
    <property type="entry name" value="Winged helix' DNA-binding domain"/>
    <property type="match status" value="1"/>
</dbReference>
<dbReference type="Proteomes" id="UP000006346">
    <property type="component" value="Chromosome"/>
</dbReference>
<dbReference type="HOGENOM" id="CLU_063440_5_2_9"/>
<dbReference type="InterPro" id="IPR036388">
    <property type="entry name" value="WH-like_DNA-bd_sf"/>
</dbReference>
<dbReference type="eggNOG" id="COG1695">
    <property type="taxonomic scope" value="Bacteria"/>
</dbReference>
<dbReference type="OrthoDB" id="9808017at2"/>
<dbReference type="PANTHER" id="PTHR33169">
    <property type="entry name" value="PADR-FAMILY TRANSCRIPTIONAL REGULATOR"/>
    <property type="match status" value="1"/>
</dbReference>
<dbReference type="KEGG" id="dor:Desor_3432"/>